<protein>
    <submittedName>
        <fullName evidence="1">Uncharacterized protein</fullName>
    </submittedName>
</protein>
<dbReference type="Proteomes" id="UP001266305">
    <property type="component" value="Unassembled WGS sequence"/>
</dbReference>
<comment type="caution">
    <text evidence="1">The sequence shown here is derived from an EMBL/GenBank/DDBJ whole genome shotgun (WGS) entry which is preliminary data.</text>
</comment>
<accession>A0ABQ9UI11</accession>
<name>A0ABQ9UI11_SAGOE</name>
<evidence type="ECO:0000313" key="2">
    <source>
        <dbReference type="Proteomes" id="UP001266305"/>
    </source>
</evidence>
<dbReference type="EMBL" id="JASSZA010000012">
    <property type="protein sequence ID" value="KAK2096546.1"/>
    <property type="molecule type" value="Genomic_DNA"/>
</dbReference>
<sequence>MAVSEVAAIVANAPSPPESSSLCASKSDEVLQDGLNTKNDRSRRIRLCLVDVGLGFPPAVPPANGVEGVRVNQDDDQDSSSLQLSQNIAVQTNFKVKLETVRSEQERETRLNGDRKMKNVRDQFNNHIQLVRNGAKLNNLPQIPTPTLPPPPSETDFMLQAFQPSPLSGSLDALQWAGHNAHGYAQCRSLFLVLPNPEPRPFPAQPAFLTPYWLPWQK</sequence>
<proteinExistence type="predicted"/>
<dbReference type="PANTHER" id="PTHR15727">
    <property type="entry name" value="RING FINGER PROTEIN 214"/>
    <property type="match status" value="1"/>
</dbReference>
<organism evidence="1 2">
    <name type="scientific">Saguinus oedipus</name>
    <name type="common">Cotton-top tamarin</name>
    <name type="synonym">Oedipomidas oedipus</name>
    <dbReference type="NCBI Taxonomy" id="9490"/>
    <lineage>
        <taxon>Eukaryota</taxon>
        <taxon>Metazoa</taxon>
        <taxon>Chordata</taxon>
        <taxon>Craniata</taxon>
        <taxon>Vertebrata</taxon>
        <taxon>Euteleostomi</taxon>
        <taxon>Mammalia</taxon>
        <taxon>Eutheria</taxon>
        <taxon>Euarchontoglires</taxon>
        <taxon>Primates</taxon>
        <taxon>Haplorrhini</taxon>
        <taxon>Platyrrhini</taxon>
        <taxon>Cebidae</taxon>
        <taxon>Callitrichinae</taxon>
        <taxon>Saguinus</taxon>
    </lineage>
</organism>
<evidence type="ECO:0000313" key="1">
    <source>
        <dbReference type="EMBL" id="KAK2096546.1"/>
    </source>
</evidence>
<keyword evidence="2" id="KW-1185">Reference proteome</keyword>
<reference evidence="1 2" key="1">
    <citation type="submission" date="2023-05" db="EMBL/GenBank/DDBJ databases">
        <title>B98-5 Cell Line De Novo Hybrid Assembly: An Optical Mapping Approach.</title>
        <authorList>
            <person name="Kananen K."/>
            <person name="Auerbach J.A."/>
            <person name="Kautto E."/>
            <person name="Blachly J.S."/>
        </authorList>
    </citation>
    <scope>NUCLEOTIDE SEQUENCE [LARGE SCALE GENOMIC DNA]</scope>
    <source>
        <strain evidence="1">B95-8</strain>
        <tissue evidence="1">Cell line</tissue>
    </source>
</reference>
<gene>
    <name evidence="1" type="ORF">P7K49_025580</name>
</gene>
<dbReference type="PANTHER" id="PTHR15727:SF3">
    <property type="entry name" value="RING FINGER PROTEIN 214"/>
    <property type="match status" value="1"/>
</dbReference>